<feature type="transmembrane region" description="Helical" evidence="8">
    <location>
        <begin position="86"/>
        <end position="108"/>
    </location>
</feature>
<feature type="transmembrane region" description="Helical" evidence="8">
    <location>
        <begin position="114"/>
        <end position="133"/>
    </location>
</feature>
<evidence type="ECO:0000256" key="5">
    <source>
        <dbReference type="ARBA" id="ARBA00022824"/>
    </source>
</evidence>
<dbReference type="GO" id="GO:0005460">
    <property type="term" value="F:UDP-glucose transmembrane transporter activity"/>
    <property type="evidence" value="ECO:0007669"/>
    <property type="project" value="TreeGrafter"/>
</dbReference>
<evidence type="ECO:0000256" key="4">
    <source>
        <dbReference type="ARBA" id="ARBA00022692"/>
    </source>
</evidence>
<dbReference type="GO" id="GO:0000139">
    <property type="term" value="C:Golgi membrane"/>
    <property type="evidence" value="ECO:0007669"/>
    <property type="project" value="TreeGrafter"/>
</dbReference>
<keyword evidence="5" id="KW-0256">Endoplasmic reticulum</keyword>
<dbReference type="Proteomes" id="UP000031668">
    <property type="component" value="Unassembled WGS sequence"/>
</dbReference>
<keyword evidence="7 8" id="KW-0472">Membrane</keyword>
<dbReference type="SUPFAM" id="SSF103481">
    <property type="entry name" value="Multidrug resistance efflux transporter EmrE"/>
    <property type="match status" value="1"/>
</dbReference>
<dbReference type="Pfam" id="PF08449">
    <property type="entry name" value="UAA"/>
    <property type="match status" value="1"/>
</dbReference>
<comment type="caution">
    <text evidence="9">The sequence shown here is derived from an EMBL/GenBank/DDBJ whole genome shotgun (WGS) entry which is preliminary data.</text>
</comment>
<dbReference type="PANTHER" id="PTHR10778:SF10">
    <property type="entry name" value="SOLUTE CARRIER FAMILY 35 MEMBER B1"/>
    <property type="match status" value="1"/>
</dbReference>
<feature type="transmembrane region" description="Helical" evidence="8">
    <location>
        <begin position="12"/>
        <end position="32"/>
    </location>
</feature>
<dbReference type="PANTHER" id="PTHR10778">
    <property type="entry name" value="SOLUTE CARRIER FAMILY 35 MEMBER B"/>
    <property type="match status" value="1"/>
</dbReference>
<gene>
    <name evidence="9" type="ORF">RF11_11985</name>
</gene>
<evidence type="ECO:0000313" key="10">
    <source>
        <dbReference type="Proteomes" id="UP000031668"/>
    </source>
</evidence>
<comment type="similarity">
    <text evidence="2">Belongs to the nucleotide-sugar transporter family. SLC35B subfamily.</text>
</comment>
<dbReference type="OrthoDB" id="78344at2759"/>
<dbReference type="GO" id="GO:0005459">
    <property type="term" value="F:UDP-galactose transmembrane transporter activity"/>
    <property type="evidence" value="ECO:0007669"/>
    <property type="project" value="TreeGrafter"/>
</dbReference>
<sequence>MMLGVILGKRRYTLSKYINVFMITLGVLLFMYNSDSKHTNERKTHIYGTILLMLSLTCDGLTGAVQERIRNSHKIFSSHMMFFLNFWSLFILLILCLISGQFIHFYQFASNNPVILKDVILFAVSSAIGQSFIFKTISTLGPLVCSIITTTRKLFTILLSVILFGNSLTTRQVIGASMVFTGITLDSLRSKSAKH</sequence>
<proteinExistence type="inferred from homology"/>
<dbReference type="OMA" id="ATIWHIT"/>
<evidence type="ECO:0000256" key="7">
    <source>
        <dbReference type="ARBA" id="ARBA00023136"/>
    </source>
</evidence>
<evidence type="ECO:0000256" key="3">
    <source>
        <dbReference type="ARBA" id="ARBA00022448"/>
    </source>
</evidence>
<evidence type="ECO:0000256" key="8">
    <source>
        <dbReference type="SAM" id="Phobius"/>
    </source>
</evidence>
<protein>
    <submittedName>
        <fullName evidence="9">Solute carrier family 35 member B1</fullName>
    </submittedName>
</protein>
<comment type="subcellular location">
    <subcellularLocation>
        <location evidence="1">Endoplasmic reticulum membrane</location>
        <topology evidence="1">Multi-pass membrane protein</topology>
    </subcellularLocation>
</comment>
<evidence type="ECO:0000313" key="9">
    <source>
        <dbReference type="EMBL" id="KII66163.1"/>
    </source>
</evidence>
<evidence type="ECO:0000256" key="1">
    <source>
        <dbReference type="ARBA" id="ARBA00004477"/>
    </source>
</evidence>
<evidence type="ECO:0000256" key="2">
    <source>
        <dbReference type="ARBA" id="ARBA00010694"/>
    </source>
</evidence>
<dbReference type="GO" id="GO:0005789">
    <property type="term" value="C:endoplasmic reticulum membrane"/>
    <property type="evidence" value="ECO:0007669"/>
    <property type="project" value="UniProtKB-SubCell"/>
</dbReference>
<accession>A0A0C2JAM6</accession>
<dbReference type="InterPro" id="IPR037185">
    <property type="entry name" value="EmrE-like"/>
</dbReference>
<organism evidence="9 10">
    <name type="scientific">Thelohanellus kitauei</name>
    <name type="common">Myxosporean</name>
    <dbReference type="NCBI Taxonomy" id="669202"/>
    <lineage>
        <taxon>Eukaryota</taxon>
        <taxon>Metazoa</taxon>
        <taxon>Cnidaria</taxon>
        <taxon>Myxozoa</taxon>
        <taxon>Myxosporea</taxon>
        <taxon>Bivalvulida</taxon>
        <taxon>Platysporina</taxon>
        <taxon>Myxobolidae</taxon>
        <taxon>Thelohanellus</taxon>
    </lineage>
</organism>
<dbReference type="EMBL" id="JWZT01003604">
    <property type="protein sequence ID" value="KII66163.1"/>
    <property type="molecule type" value="Genomic_DNA"/>
</dbReference>
<feature type="transmembrane region" description="Helical" evidence="8">
    <location>
        <begin position="44"/>
        <end position="65"/>
    </location>
</feature>
<reference evidence="9 10" key="1">
    <citation type="journal article" date="2014" name="Genome Biol. Evol.">
        <title>The genome of the myxosporean Thelohanellus kitauei shows adaptations to nutrient acquisition within its fish host.</title>
        <authorList>
            <person name="Yang Y."/>
            <person name="Xiong J."/>
            <person name="Zhou Z."/>
            <person name="Huo F."/>
            <person name="Miao W."/>
            <person name="Ran C."/>
            <person name="Liu Y."/>
            <person name="Zhang J."/>
            <person name="Feng J."/>
            <person name="Wang M."/>
            <person name="Wang M."/>
            <person name="Wang L."/>
            <person name="Yao B."/>
        </authorList>
    </citation>
    <scope>NUCLEOTIDE SEQUENCE [LARGE SCALE GENOMIC DNA]</scope>
    <source>
        <strain evidence="9">Wuqing</strain>
    </source>
</reference>
<name>A0A0C2JAM6_THEKT</name>
<dbReference type="AlphaFoldDB" id="A0A0C2JAM6"/>
<keyword evidence="4 8" id="KW-0812">Transmembrane</keyword>
<evidence type="ECO:0000256" key="6">
    <source>
        <dbReference type="ARBA" id="ARBA00022989"/>
    </source>
</evidence>
<keyword evidence="3" id="KW-0813">Transport</keyword>
<keyword evidence="10" id="KW-1185">Reference proteome</keyword>
<keyword evidence="6 8" id="KW-1133">Transmembrane helix</keyword>
<dbReference type="InterPro" id="IPR013657">
    <property type="entry name" value="SCL35B1-4/HUT1"/>
</dbReference>